<feature type="compositionally biased region" description="Polar residues" evidence="1">
    <location>
        <begin position="180"/>
        <end position="190"/>
    </location>
</feature>
<feature type="compositionally biased region" description="Polar residues" evidence="1">
    <location>
        <begin position="406"/>
        <end position="427"/>
    </location>
</feature>
<feature type="compositionally biased region" description="Pro residues" evidence="1">
    <location>
        <begin position="329"/>
        <end position="339"/>
    </location>
</feature>
<evidence type="ECO:0000259" key="2">
    <source>
        <dbReference type="PROSITE" id="PS51082"/>
    </source>
</evidence>
<dbReference type="AlphaFoldDB" id="A0AAD5U9B7"/>
<feature type="domain" description="WH2" evidence="2">
    <location>
        <begin position="423"/>
        <end position="443"/>
    </location>
</feature>
<dbReference type="InterPro" id="IPR003124">
    <property type="entry name" value="WH2_dom"/>
</dbReference>
<keyword evidence="4" id="KW-1185">Reference proteome</keyword>
<feature type="region of interest" description="Disordered" evidence="1">
    <location>
        <begin position="158"/>
        <end position="216"/>
    </location>
</feature>
<feature type="compositionally biased region" description="Basic and acidic residues" evidence="1">
    <location>
        <begin position="490"/>
        <end position="509"/>
    </location>
</feature>
<reference evidence="3" key="1">
    <citation type="submission" date="2020-05" db="EMBL/GenBank/DDBJ databases">
        <title>Phylogenomic resolution of chytrid fungi.</title>
        <authorList>
            <person name="Stajich J.E."/>
            <person name="Amses K."/>
            <person name="Simmons R."/>
            <person name="Seto K."/>
            <person name="Myers J."/>
            <person name="Bonds A."/>
            <person name="Quandt C.A."/>
            <person name="Barry K."/>
            <person name="Liu P."/>
            <person name="Grigoriev I."/>
            <person name="Longcore J.E."/>
            <person name="James T.Y."/>
        </authorList>
    </citation>
    <scope>NUCLEOTIDE SEQUENCE</scope>
    <source>
        <strain evidence="3">JEL0476</strain>
    </source>
</reference>
<feature type="compositionally biased region" description="Pro residues" evidence="1">
    <location>
        <begin position="390"/>
        <end position="399"/>
    </location>
</feature>
<feature type="region of interest" description="Disordered" evidence="1">
    <location>
        <begin position="542"/>
        <end position="563"/>
    </location>
</feature>
<feature type="compositionally biased region" description="Pro residues" evidence="1">
    <location>
        <begin position="361"/>
        <end position="370"/>
    </location>
</feature>
<feature type="region of interest" description="Disordered" evidence="1">
    <location>
        <begin position="322"/>
        <end position="460"/>
    </location>
</feature>
<evidence type="ECO:0000256" key="1">
    <source>
        <dbReference type="SAM" id="MobiDB-lite"/>
    </source>
</evidence>
<sequence>MEEDFQRVLSSFQGVSNILKENHENFKENYLKPKENYLNSQIKFNEKLNFLQRETLKNLNSIKEEFNSSMKALNNCFEVQFNECNLLKCEIERLDLNFKHAIDSNNINQFYSQDVDTGKNNESVNYNPIRILDAEVIEENYEKQTAIPLKIDFSIQERKGHQPKEQKEVVNPYISKQKKQSLNTQSANSSVRHHQPTDQPNSTLTNSSSSFKNEDLQFTGEPSINLNTVDGGSNHNSLPGVANVISATNNTTSSVKTGKFNIFGAKNKVYNNDIQEQQSCVKENNSNNGIFNVFKHSSKKLPAVLIPKTTEKDNTGMKSAPVELNHATLPPPPPPPPPFTGMKSAPPLVGSSPNFPANVAPLPPPPPPPLSTLDTAKSSSPATAMKKTRPPPPPPPPSLQGPEASRAQTSLNQFSTPAPSKSGNSDLLSAIRGSGGISSLKKVSAQEQTDIPKEEKKKISVEAPISPTKVANEPIGFLEQLRIKQLQKQQKLEEEKSRESELLATREEPDLNISENTFLSQQQDQKEQPKFIDEWKLKKQASYSPDADMAKNSVSVDSEEKSEEIFDPKALRNKWKNLEKKSTVKSFTKNNSSTSIPVNQHLSLKVNDIAVQNSILPILVADDLDTVTNKDSQNIVTPVGEQMVNQEINEIFKEF</sequence>
<feature type="region of interest" description="Disordered" evidence="1">
    <location>
        <begin position="486"/>
        <end position="530"/>
    </location>
</feature>
<name>A0AAD5U9B7_9FUNG</name>
<feature type="compositionally biased region" description="Basic and acidic residues" evidence="1">
    <location>
        <begin position="450"/>
        <end position="460"/>
    </location>
</feature>
<dbReference type="SUPFAM" id="SSF101447">
    <property type="entry name" value="Formin homology 2 domain (FH2 domain)"/>
    <property type="match status" value="1"/>
</dbReference>
<feature type="compositionally biased region" description="Polar residues" evidence="1">
    <location>
        <begin position="197"/>
        <end position="211"/>
    </location>
</feature>
<feature type="compositionally biased region" description="Basic and acidic residues" evidence="1">
    <location>
        <begin position="158"/>
        <end position="168"/>
    </location>
</feature>
<evidence type="ECO:0000313" key="4">
    <source>
        <dbReference type="Proteomes" id="UP001211065"/>
    </source>
</evidence>
<dbReference type="PROSITE" id="PS51082">
    <property type="entry name" value="WH2"/>
    <property type="match status" value="1"/>
</dbReference>
<accession>A0AAD5U9B7</accession>
<feature type="compositionally biased region" description="Polar residues" evidence="1">
    <location>
        <begin position="513"/>
        <end position="523"/>
    </location>
</feature>
<comment type="caution">
    <text evidence="3">The sequence shown here is derived from an EMBL/GenBank/DDBJ whole genome shotgun (WGS) entry which is preliminary data.</text>
</comment>
<dbReference type="GO" id="GO:0003779">
    <property type="term" value="F:actin binding"/>
    <property type="evidence" value="ECO:0007669"/>
    <property type="project" value="InterPro"/>
</dbReference>
<organism evidence="3 4">
    <name type="scientific">Clydaea vesicula</name>
    <dbReference type="NCBI Taxonomy" id="447962"/>
    <lineage>
        <taxon>Eukaryota</taxon>
        <taxon>Fungi</taxon>
        <taxon>Fungi incertae sedis</taxon>
        <taxon>Chytridiomycota</taxon>
        <taxon>Chytridiomycota incertae sedis</taxon>
        <taxon>Chytridiomycetes</taxon>
        <taxon>Lobulomycetales</taxon>
        <taxon>Lobulomycetaceae</taxon>
        <taxon>Clydaea</taxon>
    </lineage>
</organism>
<dbReference type="Proteomes" id="UP001211065">
    <property type="component" value="Unassembled WGS sequence"/>
</dbReference>
<protein>
    <recommendedName>
        <fullName evidence="2">WH2 domain-containing protein</fullName>
    </recommendedName>
</protein>
<gene>
    <name evidence="3" type="ORF">HK099_005654</name>
</gene>
<feature type="compositionally biased region" description="Polar residues" evidence="1">
    <location>
        <begin position="372"/>
        <end position="382"/>
    </location>
</feature>
<evidence type="ECO:0000313" key="3">
    <source>
        <dbReference type="EMBL" id="KAJ3226069.1"/>
    </source>
</evidence>
<proteinExistence type="predicted"/>
<dbReference type="EMBL" id="JADGJW010000045">
    <property type="protein sequence ID" value="KAJ3226069.1"/>
    <property type="molecule type" value="Genomic_DNA"/>
</dbReference>